<organism evidence="3 4">
    <name type="scientific">Pseudoneurospora amorphoporcata</name>
    <dbReference type="NCBI Taxonomy" id="241081"/>
    <lineage>
        <taxon>Eukaryota</taxon>
        <taxon>Fungi</taxon>
        <taxon>Dikarya</taxon>
        <taxon>Ascomycota</taxon>
        <taxon>Pezizomycotina</taxon>
        <taxon>Sordariomycetes</taxon>
        <taxon>Sordariomycetidae</taxon>
        <taxon>Sordariales</taxon>
        <taxon>Sordariaceae</taxon>
        <taxon>Pseudoneurospora</taxon>
    </lineage>
</organism>
<feature type="region of interest" description="Disordered" evidence="1">
    <location>
        <begin position="34"/>
        <end position="90"/>
    </location>
</feature>
<accession>A0AAN6NJC1</accession>
<reference evidence="3" key="2">
    <citation type="submission" date="2023-06" db="EMBL/GenBank/DDBJ databases">
        <authorList>
            <consortium name="Lawrence Berkeley National Laboratory"/>
            <person name="Mondo S.J."/>
            <person name="Hensen N."/>
            <person name="Bonometti L."/>
            <person name="Westerberg I."/>
            <person name="Brannstrom I.O."/>
            <person name="Guillou S."/>
            <person name="Cros-Aarteil S."/>
            <person name="Calhoun S."/>
            <person name="Haridas S."/>
            <person name="Kuo A."/>
            <person name="Pangilinan J."/>
            <person name="Riley R."/>
            <person name="Labutti K."/>
            <person name="Andreopoulos B."/>
            <person name="Lipzen A."/>
            <person name="Chen C."/>
            <person name="Yanf M."/>
            <person name="Daum C."/>
            <person name="Ng V."/>
            <person name="Clum A."/>
            <person name="Steindorff A."/>
            <person name="Ohm R."/>
            <person name="Martin F."/>
            <person name="Silar P."/>
            <person name="Natvig D."/>
            <person name="Lalanne C."/>
            <person name="Gautier V."/>
            <person name="Ament-Velasquez S.L."/>
            <person name="Kruys A."/>
            <person name="Hutchinson M.I."/>
            <person name="Powell A.J."/>
            <person name="Barry K."/>
            <person name="Miller A.N."/>
            <person name="Grigoriev I.V."/>
            <person name="Debuchy R."/>
            <person name="Gladieux P."/>
            <person name="Thoren M.H."/>
            <person name="Johannesson H."/>
        </authorList>
    </citation>
    <scope>NUCLEOTIDE SEQUENCE</scope>
    <source>
        <strain evidence="3">CBS 626.80</strain>
    </source>
</reference>
<dbReference type="Proteomes" id="UP001303222">
    <property type="component" value="Unassembled WGS sequence"/>
</dbReference>
<evidence type="ECO:0000313" key="4">
    <source>
        <dbReference type="Proteomes" id="UP001303222"/>
    </source>
</evidence>
<dbReference type="SMART" id="SM00355">
    <property type="entry name" value="ZnF_C2H2"/>
    <property type="match status" value="2"/>
</dbReference>
<evidence type="ECO:0000259" key="2">
    <source>
        <dbReference type="SMART" id="SM00355"/>
    </source>
</evidence>
<feature type="compositionally biased region" description="Polar residues" evidence="1">
    <location>
        <begin position="60"/>
        <end position="75"/>
    </location>
</feature>
<gene>
    <name evidence="3" type="ORF">QBC32DRAFT_387181</name>
</gene>
<evidence type="ECO:0000313" key="3">
    <source>
        <dbReference type="EMBL" id="KAK3946900.1"/>
    </source>
</evidence>
<evidence type="ECO:0000256" key="1">
    <source>
        <dbReference type="SAM" id="MobiDB-lite"/>
    </source>
</evidence>
<feature type="compositionally biased region" description="Basic and acidic residues" evidence="1">
    <location>
        <begin position="49"/>
        <end position="59"/>
    </location>
</feature>
<dbReference type="InterPro" id="IPR013087">
    <property type="entry name" value="Znf_C2H2_type"/>
</dbReference>
<feature type="domain" description="C2H2-type" evidence="2">
    <location>
        <begin position="155"/>
        <end position="185"/>
    </location>
</feature>
<name>A0AAN6NJC1_9PEZI</name>
<dbReference type="AlphaFoldDB" id="A0AAN6NJC1"/>
<sequence>MDSRPWPVYSSEDDVFGINNFMSIEQPVVHHDMSAYPQPSLGAGQAQGENEKSSRHDWSGHTSLQASNNINSRPPMSTPDLPVTANGSPKAPMIELPKRDSGIGASGHRFACNLCSFSSNTKRDYDRHLKTRKHRNNASIDGVPADVVESQGSGFHCPVPDCKYSATGEMFSRADNLWRHIRKVHNIKKQA</sequence>
<feature type="domain" description="C2H2-type" evidence="2">
    <location>
        <begin position="110"/>
        <end position="134"/>
    </location>
</feature>
<dbReference type="Gene3D" id="3.30.160.60">
    <property type="entry name" value="Classic Zinc Finger"/>
    <property type="match status" value="1"/>
</dbReference>
<protein>
    <recommendedName>
        <fullName evidence="2">C2H2-type domain-containing protein</fullName>
    </recommendedName>
</protein>
<reference evidence="3" key="1">
    <citation type="journal article" date="2023" name="Mol. Phylogenet. Evol.">
        <title>Genome-scale phylogeny and comparative genomics of the fungal order Sordariales.</title>
        <authorList>
            <person name="Hensen N."/>
            <person name="Bonometti L."/>
            <person name="Westerberg I."/>
            <person name="Brannstrom I.O."/>
            <person name="Guillou S."/>
            <person name="Cros-Aarteil S."/>
            <person name="Calhoun S."/>
            <person name="Haridas S."/>
            <person name="Kuo A."/>
            <person name="Mondo S."/>
            <person name="Pangilinan J."/>
            <person name="Riley R."/>
            <person name="LaButti K."/>
            <person name="Andreopoulos B."/>
            <person name="Lipzen A."/>
            <person name="Chen C."/>
            <person name="Yan M."/>
            <person name="Daum C."/>
            <person name="Ng V."/>
            <person name="Clum A."/>
            <person name="Steindorff A."/>
            <person name="Ohm R.A."/>
            <person name="Martin F."/>
            <person name="Silar P."/>
            <person name="Natvig D.O."/>
            <person name="Lalanne C."/>
            <person name="Gautier V."/>
            <person name="Ament-Velasquez S.L."/>
            <person name="Kruys A."/>
            <person name="Hutchinson M.I."/>
            <person name="Powell A.J."/>
            <person name="Barry K."/>
            <person name="Miller A.N."/>
            <person name="Grigoriev I.V."/>
            <person name="Debuchy R."/>
            <person name="Gladieux P."/>
            <person name="Hiltunen Thoren M."/>
            <person name="Johannesson H."/>
        </authorList>
    </citation>
    <scope>NUCLEOTIDE SEQUENCE</scope>
    <source>
        <strain evidence="3">CBS 626.80</strain>
    </source>
</reference>
<proteinExistence type="predicted"/>
<keyword evidence="4" id="KW-1185">Reference proteome</keyword>
<comment type="caution">
    <text evidence="3">The sequence shown here is derived from an EMBL/GenBank/DDBJ whole genome shotgun (WGS) entry which is preliminary data.</text>
</comment>
<dbReference type="EMBL" id="MU859478">
    <property type="protein sequence ID" value="KAK3946900.1"/>
    <property type="molecule type" value="Genomic_DNA"/>
</dbReference>